<sequence length="195" mass="21733">MLPDTSIDAKHQGTDQIEQSSHIFAFTRLEFVPKEARNAFSLIFGSGMTVSRGYAHANSCFGFNSACRGSSPNACAALLQFPFTICYHLSQLSSGVQRGQHRTNQLYMSKVHPFDLIFSKFSQLPIPICTYTAQIRYLPVSCDTNISIFQEKVSLTYLNTFLSQLPQAHLKNASTAQMTYISFTALLYASILFST</sequence>
<protein>
    <submittedName>
        <fullName evidence="1">Uncharacterized protein</fullName>
    </submittedName>
</protein>
<reference evidence="1" key="1">
    <citation type="journal article" date="2014" name="PLoS Genet.">
        <title>The Genome of Spironucleus salmonicida Highlights a Fish Pathogen Adapted to Fluctuating Environments.</title>
        <authorList>
            <person name="Xu F."/>
            <person name="Jerlstrom-Hultqvist J."/>
            <person name="Einarsson E."/>
            <person name="Astvaldsson A."/>
            <person name="Svard S.G."/>
            <person name="Andersson J.O."/>
        </authorList>
    </citation>
    <scope>NUCLEOTIDE SEQUENCE</scope>
</reference>
<gene>
    <name evidence="1" type="ORF">SS50377_18087</name>
</gene>
<proteinExistence type="predicted"/>
<accession>V6LDN0</accession>
<dbReference type="VEuPathDB" id="GiardiaDB:SS50377_21743"/>
<organism evidence="1">
    <name type="scientific">Spironucleus salmonicida</name>
    <dbReference type="NCBI Taxonomy" id="348837"/>
    <lineage>
        <taxon>Eukaryota</taxon>
        <taxon>Metamonada</taxon>
        <taxon>Diplomonadida</taxon>
        <taxon>Hexamitidae</taxon>
        <taxon>Hexamitinae</taxon>
        <taxon>Spironucleus</taxon>
    </lineage>
</organism>
<dbReference type="AlphaFoldDB" id="V6LDN0"/>
<dbReference type="EMBL" id="KI546163">
    <property type="protein sequence ID" value="EST42358.1"/>
    <property type="molecule type" value="Genomic_DNA"/>
</dbReference>
<name>V6LDN0_9EUKA</name>
<evidence type="ECO:0000313" key="1">
    <source>
        <dbReference type="EMBL" id="EST42358.1"/>
    </source>
</evidence>